<evidence type="ECO:0000256" key="4">
    <source>
        <dbReference type="ARBA" id="ARBA00022840"/>
    </source>
</evidence>
<dbReference type="GO" id="GO:0003952">
    <property type="term" value="F:NAD+ synthase (glutamine-hydrolyzing) activity"/>
    <property type="evidence" value="ECO:0007669"/>
    <property type="project" value="InterPro"/>
</dbReference>
<dbReference type="GO" id="GO:0005737">
    <property type="term" value="C:cytoplasm"/>
    <property type="evidence" value="ECO:0007669"/>
    <property type="project" value="InterPro"/>
</dbReference>
<evidence type="ECO:0000313" key="9">
    <source>
        <dbReference type="EMBL" id="OGK39240.1"/>
    </source>
</evidence>
<dbReference type="InterPro" id="IPR003694">
    <property type="entry name" value="NAD_synthase"/>
</dbReference>
<keyword evidence="3 6" id="KW-0547">Nucleotide-binding</keyword>
<dbReference type="GO" id="GO:0004359">
    <property type="term" value="F:glutaminase activity"/>
    <property type="evidence" value="ECO:0007669"/>
    <property type="project" value="InterPro"/>
</dbReference>
<dbReference type="SUPFAM" id="SSF52402">
    <property type="entry name" value="Adenine nucleotide alpha hydrolases-like"/>
    <property type="match status" value="1"/>
</dbReference>
<proteinExistence type="inferred from homology"/>
<dbReference type="STRING" id="1802055.A3A74_07450"/>
<dbReference type="EC" id="6.3.1.5" evidence="7"/>
<evidence type="ECO:0000256" key="7">
    <source>
        <dbReference type="RuleBase" id="RU003812"/>
    </source>
</evidence>
<dbReference type="Proteomes" id="UP000179270">
    <property type="component" value="Unassembled WGS sequence"/>
</dbReference>
<dbReference type="InterPro" id="IPR014729">
    <property type="entry name" value="Rossmann-like_a/b/a_fold"/>
</dbReference>
<dbReference type="InterPro" id="IPR022310">
    <property type="entry name" value="NAD/GMP_synthase"/>
</dbReference>
<gene>
    <name evidence="9" type="ORF">A3A74_07450</name>
</gene>
<accession>A0A1F7I787</accession>
<dbReference type="NCBIfam" id="TIGR00552">
    <property type="entry name" value="nadE"/>
    <property type="match status" value="1"/>
</dbReference>
<dbReference type="CDD" id="cd00553">
    <property type="entry name" value="NAD_synthase"/>
    <property type="match status" value="1"/>
</dbReference>
<comment type="similarity">
    <text evidence="6">Belongs to the NAD synthetase family.</text>
</comment>
<evidence type="ECO:0000256" key="3">
    <source>
        <dbReference type="ARBA" id="ARBA00022741"/>
    </source>
</evidence>
<comment type="catalytic activity">
    <reaction evidence="7">
        <text>deamido-NAD(+) + NH4(+) + ATP = AMP + diphosphate + NAD(+) + H(+)</text>
        <dbReference type="Rhea" id="RHEA:21188"/>
        <dbReference type="ChEBI" id="CHEBI:15378"/>
        <dbReference type="ChEBI" id="CHEBI:28938"/>
        <dbReference type="ChEBI" id="CHEBI:30616"/>
        <dbReference type="ChEBI" id="CHEBI:33019"/>
        <dbReference type="ChEBI" id="CHEBI:57540"/>
        <dbReference type="ChEBI" id="CHEBI:58437"/>
        <dbReference type="ChEBI" id="CHEBI:456215"/>
        <dbReference type="EC" id="6.3.1.5"/>
    </reaction>
</comment>
<keyword evidence="2 6" id="KW-0436">Ligase</keyword>
<dbReference type="PANTHER" id="PTHR23090:SF9">
    <property type="entry name" value="GLUTAMINE-DEPENDENT NAD(+) SYNTHETASE"/>
    <property type="match status" value="1"/>
</dbReference>
<reference evidence="9 10" key="1">
    <citation type="journal article" date="2016" name="Nat. Commun.">
        <title>Thousands of microbial genomes shed light on interconnected biogeochemical processes in an aquifer system.</title>
        <authorList>
            <person name="Anantharaman K."/>
            <person name="Brown C.T."/>
            <person name="Hug L.A."/>
            <person name="Sharon I."/>
            <person name="Castelle C.J."/>
            <person name="Probst A.J."/>
            <person name="Thomas B.C."/>
            <person name="Singh A."/>
            <person name="Wilkins M.J."/>
            <person name="Karaoz U."/>
            <person name="Brodie E.L."/>
            <person name="Williams K.H."/>
            <person name="Hubbard S.S."/>
            <person name="Banfield J.F."/>
        </authorList>
    </citation>
    <scope>NUCLEOTIDE SEQUENCE [LARGE SCALE GENOMIC DNA]</scope>
</reference>
<evidence type="ECO:0000256" key="5">
    <source>
        <dbReference type="ARBA" id="ARBA00023027"/>
    </source>
</evidence>
<comment type="caution">
    <text evidence="9">The sequence shown here is derived from an EMBL/GenBank/DDBJ whole genome shotgun (WGS) entry which is preliminary data.</text>
</comment>
<feature type="domain" description="NAD/GMP synthase" evidence="8">
    <location>
        <begin position="15"/>
        <end position="270"/>
    </location>
</feature>
<organism evidence="9 10">
    <name type="scientific">Candidatus Roizmanbacteria bacterium RIFCSPLOWO2_01_FULL_35_13</name>
    <dbReference type="NCBI Taxonomy" id="1802055"/>
    <lineage>
        <taxon>Bacteria</taxon>
        <taxon>Candidatus Roizmaniibacteriota</taxon>
    </lineage>
</organism>
<evidence type="ECO:0000256" key="6">
    <source>
        <dbReference type="RuleBase" id="RU003811"/>
    </source>
</evidence>
<dbReference type="GO" id="GO:0008795">
    <property type="term" value="F:NAD+ synthase activity"/>
    <property type="evidence" value="ECO:0007669"/>
    <property type="project" value="UniProtKB-EC"/>
</dbReference>
<protein>
    <recommendedName>
        <fullName evidence="7">NH(3)-dependent NAD(+) synthetase</fullName>
        <ecNumber evidence="7">6.3.1.5</ecNumber>
    </recommendedName>
</protein>
<evidence type="ECO:0000313" key="10">
    <source>
        <dbReference type="Proteomes" id="UP000179270"/>
    </source>
</evidence>
<sequence length="273" mass="31174">MVSSIPKINPKQETDKIGNFITETLEKTRFKKLIIGLSGGIDSAVSIYLAGKVLSPENIFVAHLYYFKPLTTLIQKVFSELKIPPQNQYILSIQKPVDDLALLLNPLVRFNNGRRKNIPSEEDQHKSTLRKANIMARVRMILLFDLAKKHKALVLGTENKSEHLLGYFTRFGDAASDIEPISHLYKTQVYQLAMYLKVPDEIINAKPTAGLWSDQTDEGEFGFSYLEADQVIYLYFDKKIPLNKISKKEFPNAQKIINFASKNSFKLKVPYFI</sequence>
<dbReference type="UniPathway" id="UPA00253"/>
<evidence type="ECO:0000256" key="1">
    <source>
        <dbReference type="ARBA" id="ARBA00004790"/>
    </source>
</evidence>
<dbReference type="AlphaFoldDB" id="A0A1F7I787"/>
<keyword evidence="4 6" id="KW-0067">ATP-binding</keyword>
<dbReference type="Gene3D" id="3.40.50.620">
    <property type="entry name" value="HUPs"/>
    <property type="match status" value="1"/>
</dbReference>
<dbReference type="EMBL" id="MGAF01000054">
    <property type="protein sequence ID" value="OGK39240.1"/>
    <property type="molecule type" value="Genomic_DNA"/>
</dbReference>
<evidence type="ECO:0000259" key="8">
    <source>
        <dbReference type="Pfam" id="PF02540"/>
    </source>
</evidence>
<dbReference type="GO" id="GO:0009435">
    <property type="term" value="P:NAD+ biosynthetic process"/>
    <property type="evidence" value="ECO:0007669"/>
    <property type="project" value="UniProtKB-UniPathway"/>
</dbReference>
<comment type="pathway">
    <text evidence="1">Cofactor biosynthesis; NAD(+) biosynthesis.</text>
</comment>
<keyword evidence="5 6" id="KW-0520">NAD</keyword>
<name>A0A1F7I787_9BACT</name>
<dbReference type="GO" id="GO:0005524">
    <property type="term" value="F:ATP binding"/>
    <property type="evidence" value="ECO:0007669"/>
    <property type="project" value="UniProtKB-KW"/>
</dbReference>
<dbReference type="Pfam" id="PF02540">
    <property type="entry name" value="NAD_synthase"/>
    <property type="match status" value="1"/>
</dbReference>
<dbReference type="PANTHER" id="PTHR23090">
    <property type="entry name" value="NH 3 /GLUTAMINE-DEPENDENT NAD + SYNTHETASE"/>
    <property type="match status" value="1"/>
</dbReference>
<evidence type="ECO:0000256" key="2">
    <source>
        <dbReference type="ARBA" id="ARBA00022598"/>
    </source>
</evidence>